<evidence type="ECO:0000259" key="7">
    <source>
        <dbReference type="Pfam" id="PF12698"/>
    </source>
</evidence>
<dbReference type="PANTHER" id="PTHR43077:SF10">
    <property type="entry name" value="TRANSPORT PERMEASE PROTEIN"/>
    <property type="match status" value="1"/>
</dbReference>
<name>A0ABN2WQG6_9MICO</name>
<feature type="transmembrane region" description="Helical" evidence="6">
    <location>
        <begin position="765"/>
        <end position="787"/>
    </location>
</feature>
<keyword evidence="4 6" id="KW-0472">Membrane</keyword>
<feature type="transmembrane region" description="Helical" evidence="6">
    <location>
        <begin position="12"/>
        <end position="37"/>
    </location>
</feature>
<feature type="region of interest" description="Disordered" evidence="5">
    <location>
        <begin position="277"/>
        <end position="310"/>
    </location>
</feature>
<protein>
    <submittedName>
        <fullName evidence="8">YhgE/Pip domain-containing protein</fullName>
    </submittedName>
</protein>
<dbReference type="Gene3D" id="1.10.287.950">
    <property type="entry name" value="Methyl-accepting chemotaxis protein"/>
    <property type="match status" value="1"/>
</dbReference>
<dbReference type="InterPro" id="IPR011049">
    <property type="entry name" value="Serralysin-like_metalloprot_C"/>
</dbReference>
<dbReference type="SUPFAM" id="SSF101967">
    <property type="entry name" value="Adhesin YadA, collagen-binding domain"/>
    <property type="match status" value="1"/>
</dbReference>
<proteinExistence type="predicted"/>
<reference evidence="8 9" key="1">
    <citation type="journal article" date="2019" name="Int. J. Syst. Evol. Microbiol.">
        <title>The Global Catalogue of Microorganisms (GCM) 10K type strain sequencing project: providing services to taxonomists for standard genome sequencing and annotation.</title>
        <authorList>
            <consortium name="The Broad Institute Genomics Platform"/>
            <consortium name="The Broad Institute Genome Sequencing Center for Infectious Disease"/>
            <person name="Wu L."/>
            <person name="Ma J."/>
        </authorList>
    </citation>
    <scope>NUCLEOTIDE SEQUENCE [LARGE SCALE GENOMIC DNA]</scope>
    <source>
        <strain evidence="8 9">JCM 15900</strain>
    </source>
</reference>
<dbReference type="RefSeq" id="WP_344336748.1">
    <property type="nucleotide sequence ID" value="NZ_BAAAPZ010000005.1"/>
</dbReference>
<dbReference type="NCBIfam" id="TIGR03057">
    <property type="entry name" value="xxxLxxG_by_4"/>
    <property type="match status" value="10"/>
</dbReference>
<feature type="domain" description="ABC-2 type transporter transmembrane" evidence="7">
    <location>
        <begin position="17"/>
        <end position="161"/>
    </location>
</feature>
<evidence type="ECO:0000256" key="1">
    <source>
        <dbReference type="ARBA" id="ARBA00004141"/>
    </source>
</evidence>
<evidence type="ECO:0000256" key="4">
    <source>
        <dbReference type="ARBA" id="ARBA00023136"/>
    </source>
</evidence>
<dbReference type="InterPro" id="IPR023908">
    <property type="entry name" value="xxxLxxG_rpt"/>
</dbReference>
<accession>A0ABN2WQG6</accession>
<organism evidence="8 9">
    <name type="scientific">Brevibacterium salitolerans</name>
    <dbReference type="NCBI Taxonomy" id="1403566"/>
    <lineage>
        <taxon>Bacteria</taxon>
        <taxon>Bacillati</taxon>
        <taxon>Actinomycetota</taxon>
        <taxon>Actinomycetes</taxon>
        <taxon>Micrococcales</taxon>
        <taxon>Brevibacteriaceae</taxon>
        <taxon>Brevibacterium</taxon>
    </lineage>
</organism>
<sequence length="854" mass="84748">MATFERADTARRASWITVLGLILVPVLIAAGFVFATWKMGDRLDRVDAAIVNTDEGAEIDGQTVPLGRQLAAGLVDSDSADNISWKLSDSEDAEEGLADGRYAAVVTIPEGFSEAVTSSGDDDPMRARQATLDVKSSASSPLLDSAIAQAVTSAATSQFNAMWSQNYLDQVFVGFTDMGKQMREMGDAADELADGAGELDSGVGELAEGGEELSANSSELTDGFGQMRSGVGDLADGASGLADGARQAGDGASELADGADGLADGAGQLSDGLDLMYNGENGSPGAKDLPDQTKELADGASQVSDGASDLSEGVDAYTQGIDGIVEGLAGDGSGDGGGLGELADGADQVATGARGVSDGLGEYQGQLEDGAAGAGQLAQNPGSTSLSGLAQQGILTSEQASALQSQLDEVCAADDSGQLCAQLEPLLVASAASGAATGLGTGAAGLDQADPATGMSLKDAAAGTADGAEGVADGAQQAADGFTELEEQAPELLEASQGLRDGASGLADGTGELADGTGQLADGMGPLADGIRDAGSGASDLADGAGQLSDGAGELAEGMTPLADGATQLADGAGELDSGMGEFEDGLGQYTDGVSQLAQGVDQLSEGTGQLADGTQEFSDGIAEGADEVPSYSAQERDNLSEVVAEPVAGDGEGFSGLAQNSTIAMLVIMAMWIGALVTYTVLRAVPARALTSRTSSWAILGRGMVPGLLVGAVQAVVLTVLAVAVLDIPLFELGPLVCLLLFAALVFTLVNFALTAWLGGFGRILSVAAVVAAVAGRLFSATPAWFDALAPLLPLTPAMNGMTALAAGTPGLGAAFGGLLGWGVLGVIGAITAVVRSRVAGSAGLARLSRSGA</sequence>
<dbReference type="InterPro" id="IPR013525">
    <property type="entry name" value="ABC2_TM"/>
</dbReference>
<dbReference type="InterPro" id="IPR017500">
    <property type="entry name" value="Phage_infect_YhgE_N"/>
</dbReference>
<evidence type="ECO:0000313" key="8">
    <source>
        <dbReference type="EMBL" id="GAA2095768.1"/>
    </source>
</evidence>
<evidence type="ECO:0000256" key="3">
    <source>
        <dbReference type="ARBA" id="ARBA00022989"/>
    </source>
</evidence>
<keyword evidence="9" id="KW-1185">Reference proteome</keyword>
<dbReference type="NCBIfam" id="TIGR03061">
    <property type="entry name" value="pip_yhgE_Nterm"/>
    <property type="match status" value="1"/>
</dbReference>
<comment type="caution">
    <text evidence="8">The sequence shown here is derived from an EMBL/GenBank/DDBJ whole genome shotgun (WGS) entry which is preliminary data.</text>
</comment>
<dbReference type="PANTHER" id="PTHR43077">
    <property type="entry name" value="TRANSPORT PERMEASE YVFS-RELATED"/>
    <property type="match status" value="1"/>
</dbReference>
<evidence type="ECO:0000313" key="9">
    <source>
        <dbReference type="Proteomes" id="UP001500984"/>
    </source>
</evidence>
<feature type="transmembrane region" description="Helical" evidence="6">
    <location>
        <begin position="813"/>
        <end position="836"/>
    </location>
</feature>
<evidence type="ECO:0000256" key="5">
    <source>
        <dbReference type="SAM" id="MobiDB-lite"/>
    </source>
</evidence>
<comment type="subcellular location">
    <subcellularLocation>
        <location evidence="1">Membrane</location>
        <topology evidence="1">Multi-pass membrane protein</topology>
    </subcellularLocation>
</comment>
<dbReference type="Pfam" id="PF12698">
    <property type="entry name" value="ABC2_membrane_3"/>
    <property type="match status" value="1"/>
</dbReference>
<feature type="transmembrane region" description="Helical" evidence="6">
    <location>
        <begin position="735"/>
        <end position="758"/>
    </location>
</feature>
<evidence type="ECO:0000256" key="6">
    <source>
        <dbReference type="SAM" id="Phobius"/>
    </source>
</evidence>
<keyword evidence="2 6" id="KW-0812">Transmembrane</keyword>
<keyword evidence="3 6" id="KW-1133">Transmembrane helix</keyword>
<feature type="compositionally biased region" description="Basic and acidic residues" evidence="5">
    <location>
        <begin position="288"/>
        <end position="297"/>
    </location>
</feature>
<dbReference type="InterPro" id="IPR051328">
    <property type="entry name" value="T7SS_ABC-Transporter"/>
</dbReference>
<feature type="transmembrane region" description="Helical" evidence="6">
    <location>
        <begin position="704"/>
        <end position="729"/>
    </location>
</feature>
<dbReference type="Gene3D" id="3.40.1710.10">
    <property type="entry name" value="abc type-2 transporter like domain"/>
    <property type="match status" value="1"/>
</dbReference>
<dbReference type="Proteomes" id="UP001500984">
    <property type="component" value="Unassembled WGS sequence"/>
</dbReference>
<evidence type="ECO:0000256" key="2">
    <source>
        <dbReference type="ARBA" id="ARBA00022692"/>
    </source>
</evidence>
<gene>
    <name evidence="8" type="ORF">GCM10009823_15470</name>
</gene>
<dbReference type="EMBL" id="BAAAPZ010000005">
    <property type="protein sequence ID" value="GAA2095768.1"/>
    <property type="molecule type" value="Genomic_DNA"/>
</dbReference>
<feature type="region of interest" description="Disordered" evidence="5">
    <location>
        <begin position="242"/>
        <end position="263"/>
    </location>
</feature>
<feature type="transmembrane region" description="Helical" evidence="6">
    <location>
        <begin position="664"/>
        <end position="683"/>
    </location>
</feature>